<dbReference type="AlphaFoldDB" id="K9VT89"/>
<dbReference type="InterPro" id="IPR003661">
    <property type="entry name" value="HisK_dim/P_dom"/>
</dbReference>
<dbReference type="SUPFAM" id="SSF52172">
    <property type="entry name" value="CheY-like"/>
    <property type="match status" value="1"/>
</dbReference>
<geneLocation type="plasmid" evidence="10 11">
    <name>pOSC7112.01</name>
</geneLocation>
<keyword evidence="3 7" id="KW-0597">Phosphoprotein</keyword>
<feature type="domain" description="Histidine kinase" evidence="8">
    <location>
        <begin position="144"/>
        <end position="359"/>
    </location>
</feature>
<dbReference type="Gene3D" id="3.30.565.10">
    <property type="entry name" value="Histidine kinase-like ATPase, C-terminal domain"/>
    <property type="match status" value="1"/>
</dbReference>
<dbReference type="GO" id="GO:0005886">
    <property type="term" value="C:plasma membrane"/>
    <property type="evidence" value="ECO:0007669"/>
    <property type="project" value="TreeGrafter"/>
</dbReference>
<dbReference type="GO" id="GO:0009927">
    <property type="term" value="F:histidine phosphotransfer kinase activity"/>
    <property type="evidence" value="ECO:0007669"/>
    <property type="project" value="TreeGrafter"/>
</dbReference>
<dbReference type="Gene3D" id="1.10.287.130">
    <property type="match status" value="1"/>
</dbReference>
<dbReference type="InterPro" id="IPR036890">
    <property type="entry name" value="HATPase_C_sf"/>
</dbReference>
<reference evidence="10 11" key="1">
    <citation type="submission" date="2012-05" db="EMBL/GenBank/DDBJ databases">
        <title>Finished plasmid 1 of genome of Oscillatoria sp. PCC 7112.</title>
        <authorList>
            <consortium name="US DOE Joint Genome Institute"/>
            <person name="Gugger M."/>
            <person name="Coursin T."/>
            <person name="Rippka R."/>
            <person name="Tandeau De Marsac N."/>
            <person name="Huntemann M."/>
            <person name="Wei C.-L."/>
            <person name="Han J."/>
            <person name="Detter J.C."/>
            <person name="Han C."/>
            <person name="Tapia R."/>
            <person name="Davenport K."/>
            <person name="Daligault H."/>
            <person name="Erkkila T."/>
            <person name="Gu W."/>
            <person name="Munk A.C.C."/>
            <person name="Teshima H."/>
            <person name="Xu Y."/>
            <person name="Chain P."/>
            <person name="Chen A."/>
            <person name="Krypides N."/>
            <person name="Mavromatis K."/>
            <person name="Markowitz V."/>
            <person name="Szeto E."/>
            <person name="Ivanova N."/>
            <person name="Mikhailova N."/>
            <person name="Ovchinnikova G."/>
            <person name="Pagani I."/>
            <person name="Pati A."/>
            <person name="Goodwin L."/>
            <person name="Peters L."/>
            <person name="Pitluck S."/>
            <person name="Woyke T."/>
            <person name="Kerfeld C."/>
        </authorList>
    </citation>
    <scope>NUCLEOTIDE SEQUENCE [LARGE SCALE GENOMIC DNA]</scope>
    <source>
        <strain evidence="10 11">PCC 7112</strain>
        <plasmid evidence="10 11">pOSC7112.01</plasmid>
    </source>
</reference>
<accession>K9VT89</accession>
<dbReference type="SUPFAM" id="SSF47384">
    <property type="entry name" value="Homodimeric domain of signal transducing histidine kinase"/>
    <property type="match status" value="1"/>
</dbReference>
<dbReference type="InterPro" id="IPR005467">
    <property type="entry name" value="His_kinase_dom"/>
</dbReference>
<gene>
    <name evidence="10" type="ORF">Osc7112_6281</name>
</gene>
<keyword evidence="4" id="KW-0808">Transferase</keyword>
<evidence type="ECO:0000256" key="6">
    <source>
        <dbReference type="ARBA" id="ARBA00023012"/>
    </source>
</evidence>
<keyword evidence="6" id="KW-0902">Two-component regulatory system</keyword>
<dbReference type="Gene3D" id="3.40.50.2300">
    <property type="match status" value="1"/>
</dbReference>
<sequence length="359" mass="39297">MRDKRSKILAVDDTTDNLFIMQAILSEEGYCVSTSSSGLDALALVEESPPDLLLLDVMMPEVDGYEVTYRIRSNPQLPFIPILLIAADNSTTIADGLDLGADDFVCKPIQVNELLARVRSLLRLKHSIDAMQEVTKAREDFVARLTHDLRIPLVGADRMLTLLQRGKFGELPVQAVEAIATIGSSNQNLLSLVNTLLEVHRFESGCKTLARAPFDLKKLVKEVVKEQEAVAIDKGLVLTFDDSDPQPLRIEGDRLELRRVITNLVGNAIKFTDFGCVKIVVRSDIKSVSISVEDTGPGIRASEQASLFERFRTGNHARAGCGLGLHLSHRIVEAHSGSIDVTSTVGQGSTFTVRLPISL</sequence>
<protein>
    <recommendedName>
        <fullName evidence="2">histidine kinase</fullName>
        <ecNumber evidence="2">2.7.13.3</ecNumber>
    </recommendedName>
</protein>
<dbReference type="SUPFAM" id="SSF55874">
    <property type="entry name" value="ATPase domain of HSP90 chaperone/DNA topoisomerase II/histidine kinase"/>
    <property type="match status" value="1"/>
</dbReference>
<evidence type="ECO:0000313" key="10">
    <source>
        <dbReference type="EMBL" id="AFZ10450.1"/>
    </source>
</evidence>
<dbReference type="InterPro" id="IPR001789">
    <property type="entry name" value="Sig_transdc_resp-reg_receiver"/>
</dbReference>
<dbReference type="PROSITE" id="PS50110">
    <property type="entry name" value="RESPONSE_REGULATORY"/>
    <property type="match status" value="1"/>
</dbReference>
<proteinExistence type="predicted"/>
<keyword evidence="10" id="KW-0614">Plasmid</keyword>
<feature type="domain" description="Response regulatory" evidence="9">
    <location>
        <begin position="7"/>
        <end position="122"/>
    </location>
</feature>
<keyword evidence="5 10" id="KW-0418">Kinase</keyword>
<dbReference type="InterPro" id="IPR036097">
    <property type="entry name" value="HisK_dim/P_sf"/>
</dbReference>
<evidence type="ECO:0000259" key="9">
    <source>
        <dbReference type="PROSITE" id="PS50110"/>
    </source>
</evidence>
<evidence type="ECO:0000256" key="1">
    <source>
        <dbReference type="ARBA" id="ARBA00000085"/>
    </source>
</evidence>
<dbReference type="SMART" id="SM00448">
    <property type="entry name" value="REC"/>
    <property type="match status" value="1"/>
</dbReference>
<dbReference type="PRINTS" id="PR00344">
    <property type="entry name" value="BCTRLSENSOR"/>
</dbReference>
<evidence type="ECO:0000256" key="4">
    <source>
        <dbReference type="ARBA" id="ARBA00022679"/>
    </source>
</evidence>
<evidence type="ECO:0000256" key="2">
    <source>
        <dbReference type="ARBA" id="ARBA00012438"/>
    </source>
</evidence>
<organism evidence="10 11">
    <name type="scientific">Phormidium nigroviride PCC 7112</name>
    <dbReference type="NCBI Taxonomy" id="179408"/>
    <lineage>
        <taxon>Bacteria</taxon>
        <taxon>Bacillati</taxon>
        <taxon>Cyanobacteriota</taxon>
        <taxon>Cyanophyceae</taxon>
        <taxon>Oscillatoriophycideae</taxon>
        <taxon>Oscillatoriales</taxon>
        <taxon>Oscillatoriaceae</taxon>
        <taxon>Phormidium</taxon>
    </lineage>
</organism>
<evidence type="ECO:0000256" key="3">
    <source>
        <dbReference type="ARBA" id="ARBA00022553"/>
    </source>
</evidence>
<evidence type="ECO:0000313" key="11">
    <source>
        <dbReference type="Proteomes" id="UP000010478"/>
    </source>
</evidence>
<dbReference type="SMART" id="SM00388">
    <property type="entry name" value="HisKA"/>
    <property type="match status" value="1"/>
</dbReference>
<dbReference type="EC" id="2.7.13.3" evidence="2"/>
<dbReference type="PANTHER" id="PTHR43047">
    <property type="entry name" value="TWO-COMPONENT HISTIDINE PROTEIN KINASE"/>
    <property type="match status" value="1"/>
</dbReference>
<dbReference type="GO" id="GO:0000155">
    <property type="term" value="F:phosphorelay sensor kinase activity"/>
    <property type="evidence" value="ECO:0007669"/>
    <property type="project" value="InterPro"/>
</dbReference>
<dbReference type="InterPro" id="IPR011006">
    <property type="entry name" value="CheY-like_superfamily"/>
</dbReference>
<comment type="catalytic activity">
    <reaction evidence="1">
        <text>ATP + protein L-histidine = ADP + protein N-phospho-L-histidine.</text>
        <dbReference type="EC" id="2.7.13.3"/>
    </reaction>
</comment>
<dbReference type="KEGG" id="oni:Osc7112_6281"/>
<dbReference type="PROSITE" id="PS50109">
    <property type="entry name" value="HIS_KIN"/>
    <property type="match status" value="1"/>
</dbReference>
<feature type="modified residue" description="4-aspartylphosphate" evidence="7">
    <location>
        <position position="56"/>
    </location>
</feature>
<dbReference type="InterPro" id="IPR003594">
    <property type="entry name" value="HATPase_dom"/>
</dbReference>
<dbReference type="InterPro" id="IPR004358">
    <property type="entry name" value="Sig_transdc_His_kin-like_C"/>
</dbReference>
<keyword evidence="11" id="KW-1185">Reference proteome</keyword>
<dbReference type="Pfam" id="PF02518">
    <property type="entry name" value="HATPase_c"/>
    <property type="match status" value="1"/>
</dbReference>
<dbReference type="EMBL" id="CP003615">
    <property type="protein sequence ID" value="AFZ10450.1"/>
    <property type="molecule type" value="Genomic_DNA"/>
</dbReference>
<dbReference type="RefSeq" id="WP_015211625.1">
    <property type="nucleotide sequence ID" value="NC_019763.1"/>
</dbReference>
<dbReference type="Pfam" id="PF00072">
    <property type="entry name" value="Response_reg"/>
    <property type="match status" value="1"/>
</dbReference>
<dbReference type="Pfam" id="PF00512">
    <property type="entry name" value="HisKA"/>
    <property type="match status" value="1"/>
</dbReference>
<dbReference type="OrthoDB" id="418136at2"/>
<evidence type="ECO:0000256" key="5">
    <source>
        <dbReference type="ARBA" id="ARBA00022777"/>
    </source>
</evidence>
<name>K9VT89_9CYAN</name>
<dbReference type="HOGENOM" id="CLU_000445_114_72_3"/>
<evidence type="ECO:0000256" key="7">
    <source>
        <dbReference type="PROSITE-ProRule" id="PRU00169"/>
    </source>
</evidence>
<dbReference type="CDD" id="cd00082">
    <property type="entry name" value="HisKA"/>
    <property type="match status" value="1"/>
</dbReference>
<dbReference type="Proteomes" id="UP000010478">
    <property type="component" value="Plasmid pOSC7112.01"/>
</dbReference>
<dbReference type="SMART" id="SM00387">
    <property type="entry name" value="HATPase_c"/>
    <property type="match status" value="1"/>
</dbReference>
<evidence type="ECO:0000259" key="8">
    <source>
        <dbReference type="PROSITE" id="PS50109"/>
    </source>
</evidence>
<dbReference type="PANTHER" id="PTHR43047:SF72">
    <property type="entry name" value="OSMOSENSING HISTIDINE PROTEIN KINASE SLN1"/>
    <property type="match status" value="1"/>
</dbReference>